<evidence type="ECO:0000313" key="2">
    <source>
        <dbReference type="EMBL" id="WMV08197.1"/>
    </source>
</evidence>
<feature type="compositionally biased region" description="Basic and acidic residues" evidence="1">
    <location>
        <begin position="52"/>
        <end position="62"/>
    </location>
</feature>
<reference evidence="2" key="1">
    <citation type="submission" date="2023-08" db="EMBL/GenBank/DDBJ databases">
        <title>A de novo genome assembly of Solanum verrucosum Schlechtendal, a Mexican diploid species geographically isolated from the other diploid A-genome species in potato relatives.</title>
        <authorList>
            <person name="Hosaka K."/>
        </authorList>
    </citation>
    <scope>NUCLEOTIDE SEQUENCE</scope>
    <source>
        <tissue evidence="2">Young leaves</tissue>
    </source>
</reference>
<dbReference type="AlphaFoldDB" id="A0AAF0T556"/>
<dbReference type="Proteomes" id="UP001234989">
    <property type="component" value="Chromosome 1"/>
</dbReference>
<feature type="region of interest" description="Disordered" evidence="1">
    <location>
        <begin position="1"/>
        <end position="88"/>
    </location>
</feature>
<protein>
    <submittedName>
        <fullName evidence="2">Uncharacterized protein</fullName>
    </submittedName>
</protein>
<proteinExistence type="predicted"/>
<keyword evidence="3" id="KW-1185">Reference proteome</keyword>
<organism evidence="2 3">
    <name type="scientific">Solanum verrucosum</name>
    <dbReference type="NCBI Taxonomy" id="315347"/>
    <lineage>
        <taxon>Eukaryota</taxon>
        <taxon>Viridiplantae</taxon>
        <taxon>Streptophyta</taxon>
        <taxon>Embryophyta</taxon>
        <taxon>Tracheophyta</taxon>
        <taxon>Spermatophyta</taxon>
        <taxon>Magnoliopsida</taxon>
        <taxon>eudicotyledons</taxon>
        <taxon>Gunneridae</taxon>
        <taxon>Pentapetalae</taxon>
        <taxon>asterids</taxon>
        <taxon>lamiids</taxon>
        <taxon>Solanales</taxon>
        <taxon>Solanaceae</taxon>
        <taxon>Solanoideae</taxon>
        <taxon>Solaneae</taxon>
        <taxon>Solanum</taxon>
    </lineage>
</organism>
<gene>
    <name evidence="2" type="ORF">MTR67_001582</name>
</gene>
<evidence type="ECO:0000313" key="3">
    <source>
        <dbReference type="Proteomes" id="UP001234989"/>
    </source>
</evidence>
<name>A0AAF0T556_SOLVR</name>
<accession>A0AAF0T556</accession>
<dbReference type="EMBL" id="CP133612">
    <property type="protein sequence ID" value="WMV08197.1"/>
    <property type="molecule type" value="Genomic_DNA"/>
</dbReference>
<evidence type="ECO:0000256" key="1">
    <source>
        <dbReference type="SAM" id="MobiDB-lite"/>
    </source>
</evidence>
<sequence length="88" mass="9725">MDTIWKKRNKTAEKTKKRSVLSPEGKNQVGDEKEQSACCRTVPRSSTISLNDSERENAEGKSRKAMTRSKGGSPSVSAIPTNCTNHSW</sequence>
<feature type="compositionally biased region" description="Polar residues" evidence="1">
    <location>
        <begin position="70"/>
        <end position="88"/>
    </location>
</feature>